<keyword evidence="1" id="KW-0808">Transferase</keyword>
<sequence length="119" mass="13085">MNHYHISEAIGHGKFSTVYKGRKKKTIGFKGPRKFSQALLAAATAAASSSSRISSFRKDTRNESAHQEVVFPVPSKLSVISDCISSAGFLFWLCGIYSSRVAANVNSFYKIATMAMSWR</sequence>
<name>A0ACC0FIU3_9ERIC</name>
<protein>
    <submittedName>
        <fullName evidence="1">Serine/threonine-protein kinase RUNKEL</fullName>
    </submittedName>
</protein>
<evidence type="ECO:0000313" key="2">
    <source>
        <dbReference type="Proteomes" id="UP001060215"/>
    </source>
</evidence>
<comment type="caution">
    <text evidence="1">The sequence shown here is derived from an EMBL/GenBank/DDBJ whole genome shotgun (WGS) entry which is preliminary data.</text>
</comment>
<organism evidence="1 2">
    <name type="scientific">Camellia lanceoleosa</name>
    <dbReference type="NCBI Taxonomy" id="1840588"/>
    <lineage>
        <taxon>Eukaryota</taxon>
        <taxon>Viridiplantae</taxon>
        <taxon>Streptophyta</taxon>
        <taxon>Embryophyta</taxon>
        <taxon>Tracheophyta</taxon>
        <taxon>Spermatophyta</taxon>
        <taxon>Magnoliopsida</taxon>
        <taxon>eudicotyledons</taxon>
        <taxon>Gunneridae</taxon>
        <taxon>Pentapetalae</taxon>
        <taxon>asterids</taxon>
        <taxon>Ericales</taxon>
        <taxon>Theaceae</taxon>
        <taxon>Camellia</taxon>
    </lineage>
</organism>
<dbReference type="Proteomes" id="UP001060215">
    <property type="component" value="Chromosome 14"/>
</dbReference>
<keyword evidence="1" id="KW-0418">Kinase</keyword>
<keyword evidence="2" id="KW-1185">Reference proteome</keyword>
<gene>
    <name evidence="1" type="ORF">LOK49_LG13G00342</name>
</gene>
<evidence type="ECO:0000313" key="1">
    <source>
        <dbReference type="EMBL" id="KAI7987366.1"/>
    </source>
</evidence>
<dbReference type="EMBL" id="CM045771">
    <property type="protein sequence ID" value="KAI7987366.1"/>
    <property type="molecule type" value="Genomic_DNA"/>
</dbReference>
<accession>A0ACC0FIU3</accession>
<reference evidence="1 2" key="1">
    <citation type="journal article" date="2022" name="Plant J.">
        <title>Chromosome-level genome of Camellia lanceoleosa provides a valuable resource for understanding genome evolution and self-incompatibility.</title>
        <authorList>
            <person name="Gong W."/>
            <person name="Xiao S."/>
            <person name="Wang L."/>
            <person name="Liao Z."/>
            <person name="Chang Y."/>
            <person name="Mo W."/>
            <person name="Hu G."/>
            <person name="Li W."/>
            <person name="Zhao G."/>
            <person name="Zhu H."/>
            <person name="Hu X."/>
            <person name="Ji K."/>
            <person name="Xiang X."/>
            <person name="Song Q."/>
            <person name="Yuan D."/>
            <person name="Jin S."/>
            <person name="Zhang L."/>
        </authorList>
    </citation>
    <scope>NUCLEOTIDE SEQUENCE [LARGE SCALE GENOMIC DNA]</scope>
    <source>
        <strain evidence="1">SQ_2022a</strain>
    </source>
</reference>
<proteinExistence type="predicted"/>